<reference evidence="2" key="1">
    <citation type="journal article" date="2020" name="Stud. Mycol.">
        <title>101 Dothideomycetes genomes: a test case for predicting lifestyles and emergence of pathogens.</title>
        <authorList>
            <person name="Haridas S."/>
            <person name="Albert R."/>
            <person name="Binder M."/>
            <person name="Bloem J."/>
            <person name="Labutti K."/>
            <person name="Salamov A."/>
            <person name="Andreopoulos B."/>
            <person name="Baker S."/>
            <person name="Barry K."/>
            <person name="Bills G."/>
            <person name="Bluhm B."/>
            <person name="Cannon C."/>
            <person name="Castanera R."/>
            <person name="Culley D."/>
            <person name="Daum C."/>
            <person name="Ezra D."/>
            <person name="Gonzalez J."/>
            <person name="Henrissat B."/>
            <person name="Kuo A."/>
            <person name="Liang C."/>
            <person name="Lipzen A."/>
            <person name="Lutzoni F."/>
            <person name="Magnuson J."/>
            <person name="Mondo S."/>
            <person name="Nolan M."/>
            <person name="Ohm R."/>
            <person name="Pangilinan J."/>
            <person name="Park H.-J."/>
            <person name="Ramirez L."/>
            <person name="Alfaro M."/>
            <person name="Sun H."/>
            <person name="Tritt A."/>
            <person name="Yoshinaga Y."/>
            <person name="Zwiers L.-H."/>
            <person name="Turgeon B."/>
            <person name="Goodwin S."/>
            <person name="Spatafora J."/>
            <person name="Crous P."/>
            <person name="Grigoriev I."/>
        </authorList>
    </citation>
    <scope>NUCLEOTIDE SEQUENCE</scope>
    <source>
        <strain evidence="2">CBS 113979</strain>
    </source>
</reference>
<accession>A0A6G1H6D6</accession>
<evidence type="ECO:0000313" key="2">
    <source>
        <dbReference type="EMBL" id="KAF1988622.1"/>
    </source>
</evidence>
<gene>
    <name evidence="2" type="ORF">K402DRAFT_27994</name>
</gene>
<protein>
    <submittedName>
        <fullName evidence="2">Uncharacterized protein</fullName>
    </submittedName>
</protein>
<evidence type="ECO:0000313" key="3">
    <source>
        <dbReference type="Proteomes" id="UP000800041"/>
    </source>
</evidence>
<keyword evidence="3" id="KW-1185">Reference proteome</keyword>
<dbReference type="Proteomes" id="UP000800041">
    <property type="component" value="Unassembled WGS sequence"/>
</dbReference>
<dbReference type="EMBL" id="ML977148">
    <property type="protein sequence ID" value="KAF1988622.1"/>
    <property type="molecule type" value="Genomic_DNA"/>
</dbReference>
<evidence type="ECO:0000256" key="1">
    <source>
        <dbReference type="SAM" id="MobiDB-lite"/>
    </source>
</evidence>
<organism evidence="2 3">
    <name type="scientific">Aulographum hederae CBS 113979</name>
    <dbReference type="NCBI Taxonomy" id="1176131"/>
    <lineage>
        <taxon>Eukaryota</taxon>
        <taxon>Fungi</taxon>
        <taxon>Dikarya</taxon>
        <taxon>Ascomycota</taxon>
        <taxon>Pezizomycotina</taxon>
        <taxon>Dothideomycetes</taxon>
        <taxon>Pleosporomycetidae</taxon>
        <taxon>Aulographales</taxon>
        <taxon>Aulographaceae</taxon>
    </lineage>
</organism>
<dbReference type="AlphaFoldDB" id="A0A6G1H6D6"/>
<name>A0A6G1H6D6_9PEZI</name>
<proteinExistence type="predicted"/>
<feature type="region of interest" description="Disordered" evidence="1">
    <location>
        <begin position="135"/>
        <end position="159"/>
    </location>
</feature>
<sequence>MYFNMETPPPQYRNMIAIPSAKGQDLPDLRDFSNHQGFRLTRLTGCWDHGCTRNGVTGTRGTVSNAVAGVDAREAHLVDARMGLKHLDWTVMVLLLSLKKRNRVTAGRTILSWTLCVLRLFLYALVQASDDDRCSCRKSPGHRQGGGKGKSSPGVSRQRSMTPYPAIALHLCLACDTSGETSSDIRHRSPGLFRPVMILLSVPNPLARALTAQQQEQRGR</sequence>